<keyword evidence="2" id="KW-0732">Signal</keyword>
<keyword evidence="4" id="KW-1185">Reference proteome</keyword>
<evidence type="ECO:0000256" key="1">
    <source>
        <dbReference type="SAM" id="MobiDB-lite"/>
    </source>
</evidence>
<dbReference type="RefSeq" id="WP_111397102.1">
    <property type="nucleotide sequence ID" value="NZ_QKYU01000004.1"/>
</dbReference>
<dbReference type="AlphaFoldDB" id="A0A2W7JB96"/>
<dbReference type="Proteomes" id="UP000249688">
    <property type="component" value="Unassembled WGS sequence"/>
</dbReference>
<feature type="compositionally biased region" description="Pro residues" evidence="1">
    <location>
        <begin position="70"/>
        <end position="107"/>
    </location>
</feature>
<accession>A0A2W7JB96</accession>
<evidence type="ECO:0000313" key="3">
    <source>
        <dbReference type="EMBL" id="PZW48788.1"/>
    </source>
</evidence>
<evidence type="ECO:0000313" key="4">
    <source>
        <dbReference type="Proteomes" id="UP000249688"/>
    </source>
</evidence>
<organism evidence="3 4">
    <name type="scientific">Humitalea rosea</name>
    <dbReference type="NCBI Taxonomy" id="990373"/>
    <lineage>
        <taxon>Bacteria</taxon>
        <taxon>Pseudomonadati</taxon>
        <taxon>Pseudomonadota</taxon>
        <taxon>Alphaproteobacteria</taxon>
        <taxon>Acetobacterales</taxon>
        <taxon>Roseomonadaceae</taxon>
        <taxon>Humitalea</taxon>
    </lineage>
</organism>
<dbReference type="EMBL" id="QKYU01000004">
    <property type="protein sequence ID" value="PZW48788.1"/>
    <property type="molecule type" value="Genomic_DNA"/>
</dbReference>
<comment type="caution">
    <text evidence="3">The sequence shown here is derived from an EMBL/GenBank/DDBJ whole genome shotgun (WGS) entry which is preliminary data.</text>
</comment>
<proteinExistence type="predicted"/>
<gene>
    <name evidence="3" type="ORF">C8P66_104205</name>
</gene>
<evidence type="ECO:0000256" key="2">
    <source>
        <dbReference type="SAM" id="SignalP"/>
    </source>
</evidence>
<reference evidence="3 4" key="1">
    <citation type="submission" date="2018-06" db="EMBL/GenBank/DDBJ databases">
        <title>Genomic Encyclopedia of Archaeal and Bacterial Type Strains, Phase II (KMG-II): from individual species to whole genera.</title>
        <authorList>
            <person name="Goeker M."/>
        </authorList>
    </citation>
    <scope>NUCLEOTIDE SEQUENCE [LARGE SCALE GENOMIC DNA]</scope>
    <source>
        <strain evidence="3 4">DSM 24525</strain>
    </source>
</reference>
<feature type="chain" id="PRO_5015970703" evidence="2">
    <location>
        <begin position="31"/>
        <end position="107"/>
    </location>
</feature>
<protein>
    <submittedName>
        <fullName evidence="3">Uncharacterized protein</fullName>
    </submittedName>
</protein>
<feature type="signal peptide" evidence="2">
    <location>
        <begin position="1"/>
        <end position="30"/>
    </location>
</feature>
<sequence>MTTLRHQNRLWRAGLSATLASVILAGAALAQGGVVPRDGAGPPPLPGLTPPERIEPQPVPVPALPRSGVLPPPDIVVPMPRPEVPTPHPETTPVIPPPPPVEPAPRR</sequence>
<name>A0A2W7JB96_9PROT</name>
<feature type="region of interest" description="Disordered" evidence="1">
    <location>
        <begin position="33"/>
        <end position="107"/>
    </location>
</feature>